<name>A0A0S2DKT9_LYSEN</name>
<dbReference type="EMBL" id="CP013140">
    <property type="protein sequence ID" value="ALN59237.1"/>
    <property type="molecule type" value="Genomic_DNA"/>
</dbReference>
<organism evidence="2 3">
    <name type="scientific">Lysobacter enzymogenes</name>
    <dbReference type="NCBI Taxonomy" id="69"/>
    <lineage>
        <taxon>Bacteria</taxon>
        <taxon>Pseudomonadati</taxon>
        <taxon>Pseudomonadota</taxon>
        <taxon>Gammaproteobacteria</taxon>
        <taxon>Lysobacterales</taxon>
        <taxon>Lysobacteraceae</taxon>
        <taxon>Lysobacter</taxon>
    </lineage>
</organism>
<feature type="region of interest" description="Disordered" evidence="1">
    <location>
        <begin position="68"/>
        <end position="90"/>
    </location>
</feature>
<reference evidence="2 3" key="1">
    <citation type="submission" date="2015-11" db="EMBL/GenBank/DDBJ databases">
        <title>Genome sequences of Lysobacter enzymogenes strain C3 and Lysobacter antibioticus ATCC 29479.</title>
        <authorList>
            <person name="Kobayashi D.Y."/>
        </authorList>
    </citation>
    <scope>NUCLEOTIDE SEQUENCE [LARGE SCALE GENOMIC DNA]</scope>
    <source>
        <strain evidence="2 3">C3</strain>
    </source>
</reference>
<sequence length="90" mass="9490">MRVVYEAAHLIDAHLVRHALEDAGIPVFLRGEALIGGMGELPLFGAVQVCVPDAAWPQADEVVQALALGEPPPPEPEPQAAMPPPAWLPA</sequence>
<dbReference type="OrthoDB" id="6197669at2"/>
<dbReference type="PATRIC" id="fig|69.6.peg.3832"/>
<protein>
    <submittedName>
        <fullName evidence="2">Uncharacterized protein</fullName>
    </submittedName>
</protein>
<dbReference type="Gene3D" id="3.30.70.790">
    <property type="entry name" value="UreE, C-terminal domain"/>
    <property type="match status" value="1"/>
</dbReference>
<dbReference type="AlphaFoldDB" id="A0A0S2DKT9"/>
<dbReference type="Pfam" id="PF09413">
    <property type="entry name" value="DUF2007"/>
    <property type="match status" value="1"/>
</dbReference>
<dbReference type="KEGG" id="lez:GLE_3894"/>
<feature type="compositionally biased region" description="Pro residues" evidence="1">
    <location>
        <begin position="70"/>
        <end position="90"/>
    </location>
</feature>
<gene>
    <name evidence="2" type="ORF">GLE_3894</name>
</gene>
<evidence type="ECO:0000313" key="2">
    <source>
        <dbReference type="EMBL" id="ALN59237.1"/>
    </source>
</evidence>
<evidence type="ECO:0000256" key="1">
    <source>
        <dbReference type="SAM" id="MobiDB-lite"/>
    </source>
</evidence>
<accession>A0A0S2DKT9</accession>
<proteinExistence type="predicted"/>
<evidence type="ECO:0000313" key="3">
    <source>
        <dbReference type="Proteomes" id="UP000061569"/>
    </source>
</evidence>
<dbReference type="Proteomes" id="UP000061569">
    <property type="component" value="Chromosome"/>
</dbReference>
<dbReference type="RefSeq" id="WP_057948628.1">
    <property type="nucleotide sequence ID" value="NZ_CP110813.1"/>
</dbReference>
<dbReference type="STRING" id="69.GLE_3894"/>
<dbReference type="InterPro" id="IPR018551">
    <property type="entry name" value="DUF2007"/>
</dbReference>